<evidence type="ECO:0000259" key="1">
    <source>
        <dbReference type="Pfam" id="PF01323"/>
    </source>
</evidence>
<feature type="domain" description="DSBA-like thioredoxin" evidence="1">
    <location>
        <begin position="3"/>
        <end position="200"/>
    </location>
</feature>
<keyword evidence="3" id="KW-1185">Reference proteome</keyword>
<dbReference type="GO" id="GO:0016491">
    <property type="term" value="F:oxidoreductase activity"/>
    <property type="evidence" value="ECO:0007669"/>
    <property type="project" value="InterPro"/>
</dbReference>
<dbReference type="CDD" id="cd03024">
    <property type="entry name" value="DsbA_FrnE"/>
    <property type="match status" value="1"/>
</dbReference>
<dbReference type="Proteomes" id="UP000198242">
    <property type="component" value="Chromosome I"/>
</dbReference>
<dbReference type="SUPFAM" id="SSF52833">
    <property type="entry name" value="Thioredoxin-like"/>
    <property type="match status" value="1"/>
</dbReference>
<dbReference type="Pfam" id="PF01323">
    <property type="entry name" value="DSBA"/>
    <property type="match status" value="1"/>
</dbReference>
<dbReference type="InterPro" id="IPR036249">
    <property type="entry name" value="Thioredoxin-like_sf"/>
</dbReference>
<accession>A0A1C4UD97</accession>
<organism evidence="2 3">
    <name type="scientific">Micromonospora viridifaciens</name>
    <dbReference type="NCBI Taxonomy" id="1881"/>
    <lineage>
        <taxon>Bacteria</taxon>
        <taxon>Bacillati</taxon>
        <taxon>Actinomycetota</taxon>
        <taxon>Actinomycetes</taxon>
        <taxon>Micromonosporales</taxon>
        <taxon>Micromonosporaceae</taxon>
        <taxon>Micromonospora</taxon>
    </lineage>
</organism>
<dbReference type="InterPro" id="IPR001853">
    <property type="entry name" value="DSBA-like_thioredoxin_dom"/>
</dbReference>
<dbReference type="PANTHER" id="PTHR13887">
    <property type="entry name" value="GLUTATHIONE S-TRANSFERASE KAPPA"/>
    <property type="match status" value="1"/>
</dbReference>
<protein>
    <submittedName>
        <fullName evidence="2">Predicted dithiol-disulfide isomerase, DsbA family</fullName>
    </submittedName>
</protein>
<gene>
    <name evidence="2" type="ORF">GA0074695_0387</name>
</gene>
<keyword evidence="2" id="KW-0413">Isomerase</keyword>
<evidence type="ECO:0000313" key="3">
    <source>
        <dbReference type="Proteomes" id="UP000198242"/>
    </source>
</evidence>
<dbReference type="GO" id="GO:0016853">
    <property type="term" value="F:isomerase activity"/>
    <property type="evidence" value="ECO:0007669"/>
    <property type="project" value="UniProtKB-KW"/>
</dbReference>
<dbReference type="AlphaFoldDB" id="A0A1C4UD97"/>
<dbReference type="Gene3D" id="3.40.30.10">
    <property type="entry name" value="Glutaredoxin"/>
    <property type="match status" value="1"/>
</dbReference>
<reference evidence="3" key="1">
    <citation type="submission" date="2016-06" db="EMBL/GenBank/DDBJ databases">
        <authorList>
            <person name="Varghese N."/>
            <person name="Submissions Spin"/>
        </authorList>
    </citation>
    <scope>NUCLEOTIDE SEQUENCE [LARGE SCALE GENOMIC DNA]</scope>
    <source>
        <strain evidence="3">DSM 43909</strain>
    </source>
</reference>
<evidence type="ECO:0000313" key="2">
    <source>
        <dbReference type="EMBL" id="SCE69665.1"/>
    </source>
</evidence>
<dbReference type="EMBL" id="LT607411">
    <property type="protein sequence ID" value="SCE69665.1"/>
    <property type="molecule type" value="Genomic_DNA"/>
</dbReference>
<dbReference type="PANTHER" id="PTHR13887:SF41">
    <property type="entry name" value="THIOREDOXIN SUPERFAMILY PROTEIN"/>
    <property type="match status" value="1"/>
</dbReference>
<proteinExistence type="predicted"/>
<dbReference type="RefSeq" id="WP_089004693.1">
    <property type="nucleotide sequence ID" value="NZ_LT607411.1"/>
</dbReference>
<dbReference type="OrthoDB" id="9799122at2"/>
<sequence length="215" mass="23746">MEIEIYADVVCPWCWIGKRRLEQALESYDGKVTVRFRPFQLDPTPVTESKPLIEAMAAKFGGRERAEGMFAHVTQVAAGVGLDLRFDRAVQANTFEAHRLIRYAAERGRAAEVVEALYRAHFHDGVDVGSTDALVKLATKVGLDEAETRAYLESNLGRREVAADLSEAHQLGVSSVPTFVLAGKYAVTGAQEPETLLAALREVEQREAEQRESAE</sequence>
<name>A0A1C4UD97_MICVI</name>